<protein>
    <recommendedName>
        <fullName evidence="11">Lipopolysaccharide heptosyltransferase 1</fullName>
        <ecNumber evidence="10">2.4.99.23</ecNumber>
    </recommendedName>
    <alternativeName>
        <fullName evidence="12">ADP-heptose:lipopolysaccharide heptosyltransferase I</fullName>
    </alternativeName>
</protein>
<dbReference type="InterPro" id="IPR051199">
    <property type="entry name" value="LPS_LOS_Heptosyltrfase"/>
</dbReference>
<dbReference type="InterPro" id="IPR002201">
    <property type="entry name" value="Glyco_trans_9"/>
</dbReference>
<dbReference type="GO" id="GO:0008713">
    <property type="term" value="F:ADP-heptose-lipopolysaccharide heptosyltransferase activity"/>
    <property type="evidence" value="ECO:0007669"/>
    <property type="project" value="TreeGrafter"/>
</dbReference>
<dbReference type="GO" id="GO:0005886">
    <property type="term" value="C:plasma membrane"/>
    <property type="evidence" value="ECO:0007669"/>
    <property type="project" value="UniProtKB-SubCell"/>
</dbReference>
<evidence type="ECO:0000313" key="14">
    <source>
        <dbReference type="EMBL" id="PCJ25450.1"/>
    </source>
</evidence>
<dbReference type="Gene3D" id="3.40.50.2000">
    <property type="entry name" value="Glycogen Phosphorylase B"/>
    <property type="match status" value="2"/>
</dbReference>
<accession>A0A2A5B259</accession>
<dbReference type="GO" id="GO:0009244">
    <property type="term" value="P:lipopolysaccharide core region biosynthetic process"/>
    <property type="evidence" value="ECO:0007669"/>
    <property type="project" value="InterPro"/>
</dbReference>
<keyword evidence="3" id="KW-1003">Cell membrane</keyword>
<keyword evidence="5" id="KW-0328">Glycosyltransferase</keyword>
<name>A0A2A5B259_9GAMM</name>
<evidence type="ECO:0000313" key="15">
    <source>
        <dbReference type="Proteomes" id="UP000218327"/>
    </source>
</evidence>
<evidence type="ECO:0000256" key="11">
    <source>
        <dbReference type="ARBA" id="ARBA00044190"/>
    </source>
</evidence>
<evidence type="ECO:0000256" key="2">
    <source>
        <dbReference type="ARBA" id="ARBA00004713"/>
    </source>
</evidence>
<dbReference type="SUPFAM" id="SSF53756">
    <property type="entry name" value="UDP-Glycosyltransferase/glycogen phosphorylase"/>
    <property type="match status" value="1"/>
</dbReference>
<evidence type="ECO:0000256" key="10">
    <source>
        <dbReference type="ARBA" id="ARBA00044041"/>
    </source>
</evidence>
<dbReference type="NCBIfam" id="TIGR02193">
    <property type="entry name" value="heptsyl_trn_I"/>
    <property type="match status" value="1"/>
</dbReference>
<evidence type="ECO:0000256" key="13">
    <source>
        <dbReference type="ARBA" id="ARBA00049201"/>
    </source>
</evidence>
<comment type="caution">
    <text evidence="14">The sequence shown here is derived from an EMBL/GenBank/DDBJ whole genome shotgun (WGS) entry which is preliminary data.</text>
</comment>
<evidence type="ECO:0000256" key="7">
    <source>
        <dbReference type="ARBA" id="ARBA00022985"/>
    </source>
</evidence>
<dbReference type="GO" id="GO:0005829">
    <property type="term" value="C:cytosol"/>
    <property type="evidence" value="ECO:0007669"/>
    <property type="project" value="TreeGrafter"/>
</dbReference>
<sequence length="358" mass="40415">MRVLIVKVSSLGDIIHTLPAVTDAHNARKDIVFDWVVEENFVEVPGWHPAVDKVIPIAMRRWRRNIVKTYLNHEIRSFKKLLQGEHYDLVIDAQGLIKSGVISRMSKGLTIGLSNRTIREPMATLFYNKVYSVPWTEHAVDRVRQLFSRALQYEYDKDIIDYGIDVQRIGKNDSENSDSEESPSKKVIFLHGTTWHTKHWPEYYWRQLAHIATNSGFEVLLPWGDETEKQRAEFISEGNSKITVLGKQSLSGLANHIQQSEGVISVDTGLGHLAAALAKPTVSLYGPTNPGLSGTFGNRQLHLNSNLNCAPCVKKVCSYTGPGVTDEYEGTSFAVMPPCFSSYRPEMVWQQFEKLIEA</sequence>
<evidence type="ECO:0000256" key="4">
    <source>
        <dbReference type="ARBA" id="ARBA00022519"/>
    </source>
</evidence>
<dbReference type="EC" id="2.4.99.23" evidence="10"/>
<dbReference type="EMBL" id="NVVJ01000017">
    <property type="protein sequence ID" value="PCJ25450.1"/>
    <property type="molecule type" value="Genomic_DNA"/>
</dbReference>
<evidence type="ECO:0000256" key="8">
    <source>
        <dbReference type="ARBA" id="ARBA00023136"/>
    </source>
</evidence>
<keyword evidence="6 14" id="KW-0808">Transferase</keyword>
<comment type="similarity">
    <text evidence="9">Belongs to the glycosyltransferase 9 family.</text>
</comment>
<evidence type="ECO:0000256" key="1">
    <source>
        <dbReference type="ARBA" id="ARBA00004515"/>
    </source>
</evidence>
<dbReference type="Pfam" id="PF01075">
    <property type="entry name" value="Glyco_transf_9"/>
    <property type="match status" value="1"/>
</dbReference>
<comment type="catalytic activity">
    <reaction evidence="13">
        <text>an alpha-Kdo-(2-&gt;4)-alpha-Kdo-(2-&gt;6)-lipid A + ADP-L-glycero-beta-D-manno-heptose = an L-alpha-D-Hep-(1-&gt;5)-[alpha-Kdo-(2-&gt;4)]-alpha-Kdo-(2-&gt;6)-lipid A + ADP + H(+)</text>
        <dbReference type="Rhea" id="RHEA:74067"/>
        <dbReference type="ChEBI" id="CHEBI:15378"/>
        <dbReference type="ChEBI" id="CHEBI:61506"/>
        <dbReference type="ChEBI" id="CHEBI:176431"/>
        <dbReference type="ChEBI" id="CHEBI:193068"/>
        <dbReference type="ChEBI" id="CHEBI:456216"/>
        <dbReference type="EC" id="2.4.99.23"/>
    </reaction>
</comment>
<dbReference type="InterPro" id="IPR011908">
    <property type="entry name" value="LipoPS_heptosylTferase-I"/>
</dbReference>
<evidence type="ECO:0000256" key="6">
    <source>
        <dbReference type="ARBA" id="ARBA00022679"/>
    </source>
</evidence>
<dbReference type="Proteomes" id="UP000218327">
    <property type="component" value="Unassembled WGS sequence"/>
</dbReference>
<comment type="pathway">
    <text evidence="2">Bacterial outer membrane biogenesis; LPS core biosynthesis.</text>
</comment>
<dbReference type="PANTHER" id="PTHR30160">
    <property type="entry name" value="TETRAACYLDISACCHARIDE 4'-KINASE-RELATED"/>
    <property type="match status" value="1"/>
</dbReference>
<gene>
    <name evidence="14" type="primary">waaC</name>
    <name evidence="14" type="ORF">COA96_07390</name>
</gene>
<organism evidence="14 15">
    <name type="scientific">SAR86 cluster bacterium</name>
    <dbReference type="NCBI Taxonomy" id="2030880"/>
    <lineage>
        <taxon>Bacteria</taxon>
        <taxon>Pseudomonadati</taxon>
        <taxon>Pseudomonadota</taxon>
        <taxon>Gammaproteobacteria</taxon>
        <taxon>SAR86 cluster</taxon>
    </lineage>
</organism>
<keyword evidence="8" id="KW-0472">Membrane</keyword>
<reference evidence="15" key="1">
    <citation type="submission" date="2017-08" db="EMBL/GenBank/DDBJ databases">
        <title>A dynamic microbial community with high functional redundancy inhabits the cold, oxic subseafloor aquifer.</title>
        <authorList>
            <person name="Tully B.J."/>
            <person name="Wheat C.G."/>
            <person name="Glazer B.T."/>
            <person name="Huber J.A."/>
        </authorList>
    </citation>
    <scope>NUCLEOTIDE SEQUENCE [LARGE SCALE GENOMIC DNA]</scope>
</reference>
<keyword evidence="4" id="KW-0997">Cell inner membrane</keyword>
<evidence type="ECO:0000256" key="5">
    <source>
        <dbReference type="ARBA" id="ARBA00022676"/>
    </source>
</evidence>
<dbReference type="AlphaFoldDB" id="A0A2A5B259"/>
<dbReference type="CDD" id="cd03789">
    <property type="entry name" value="GT9_LPS_heptosyltransferase"/>
    <property type="match status" value="1"/>
</dbReference>
<evidence type="ECO:0000256" key="3">
    <source>
        <dbReference type="ARBA" id="ARBA00022475"/>
    </source>
</evidence>
<evidence type="ECO:0000256" key="9">
    <source>
        <dbReference type="ARBA" id="ARBA00043995"/>
    </source>
</evidence>
<comment type="subcellular location">
    <subcellularLocation>
        <location evidence="1">Cell inner membrane</location>
        <topology evidence="1">Peripheral membrane protein</topology>
        <orientation evidence="1">Cytoplasmic side</orientation>
    </subcellularLocation>
</comment>
<keyword evidence="7" id="KW-0448">Lipopolysaccharide biosynthesis</keyword>
<proteinExistence type="inferred from homology"/>
<dbReference type="PANTHER" id="PTHR30160:SF19">
    <property type="entry name" value="LIPOPOLYSACCHARIDE HEPTOSYLTRANSFERASE 1"/>
    <property type="match status" value="1"/>
</dbReference>
<evidence type="ECO:0000256" key="12">
    <source>
        <dbReference type="ARBA" id="ARBA00044330"/>
    </source>
</evidence>